<dbReference type="AlphaFoldDB" id="A0A402CJD0"/>
<organism evidence="10 11">
    <name type="scientific">Rhodococcus wratislaviensis</name>
    <name type="common">Tsukamurella wratislaviensis</name>
    <dbReference type="NCBI Taxonomy" id="44752"/>
    <lineage>
        <taxon>Bacteria</taxon>
        <taxon>Bacillati</taxon>
        <taxon>Actinomycetota</taxon>
        <taxon>Actinomycetes</taxon>
        <taxon>Mycobacteriales</taxon>
        <taxon>Nocardiaceae</taxon>
        <taxon>Rhodococcus</taxon>
    </lineage>
</organism>
<dbReference type="SMART" id="SM00388">
    <property type="entry name" value="HisKA"/>
    <property type="match status" value="1"/>
</dbReference>
<dbReference type="GO" id="GO:0005886">
    <property type="term" value="C:plasma membrane"/>
    <property type="evidence" value="ECO:0007669"/>
    <property type="project" value="UniProtKB-SubCell"/>
</dbReference>
<dbReference type="InterPro" id="IPR050736">
    <property type="entry name" value="Sensor_HK_Regulatory"/>
</dbReference>
<protein>
    <recommendedName>
        <fullName evidence="3">histidine kinase</fullName>
        <ecNumber evidence="3">2.7.13.3</ecNumber>
    </recommendedName>
</protein>
<dbReference type="PANTHER" id="PTHR43711:SF1">
    <property type="entry name" value="HISTIDINE KINASE 1"/>
    <property type="match status" value="1"/>
</dbReference>
<dbReference type="Gene3D" id="1.10.287.130">
    <property type="match status" value="1"/>
</dbReference>
<dbReference type="SUPFAM" id="SSF55874">
    <property type="entry name" value="ATPase domain of HSP90 chaperone/DNA topoisomerase II/histidine kinase"/>
    <property type="match status" value="1"/>
</dbReference>
<feature type="transmembrane region" description="Helical" evidence="8">
    <location>
        <begin position="131"/>
        <end position="153"/>
    </location>
</feature>
<dbReference type="InterPro" id="IPR003594">
    <property type="entry name" value="HATPase_dom"/>
</dbReference>
<dbReference type="Proteomes" id="UP000287519">
    <property type="component" value="Unassembled WGS sequence"/>
</dbReference>
<keyword evidence="8" id="KW-1133">Transmembrane helix</keyword>
<evidence type="ECO:0000313" key="10">
    <source>
        <dbReference type="EMBL" id="GCE43659.1"/>
    </source>
</evidence>
<comment type="catalytic activity">
    <reaction evidence="1">
        <text>ATP + protein L-histidine = ADP + protein N-phospho-L-histidine.</text>
        <dbReference type="EC" id="2.7.13.3"/>
    </reaction>
</comment>
<keyword evidence="5" id="KW-0808">Transferase</keyword>
<dbReference type="SUPFAM" id="SSF47384">
    <property type="entry name" value="Homodimeric domain of signal transducing histidine kinase"/>
    <property type="match status" value="1"/>
</dbReference>
<dbReference type="InterPro" id="IPR005467">
    <property type="entry name" value="His_kinase_dom"/>
</dbReference>
<evidence type="ECO:0000256" key="1">
    <source>
        <dbReference type="ARBA" id="ARBA00000085"/>
    </source>
</evidence>
<comment type="subcellular location">
    <subcellularLocation>
        <location evidence="2">Cell membrane</location>
    </subcellularLocation>
</comment>
<feature type="transmembrane region" description="Helical" evidence="8">
    <location>
        <begin position="12"/>
        <end position="32"/>
    </location>
</feature>
<dbReference type="InterPro" id="IPR004358">
    <property type="entry name" value="Sig_transdc_His_kin-like_C"/>
</dbReference>
<dbReference type="Gene3D" id="3.30.565.10">
    <property type="entry name" value="Histidine kinase-like ATPase, C-terminal domain"/>
    <property type="match status" value="1"/>
</dbReference>
<dbReference type="PRINTS" id="PR00344">
    <property type="entry name" value="BCTRLSENSOR"/>
</dbReference>
<dbReference type="PANTHER" id="PTHR43711">
    <property type="entry name" value="TWO-COMPONENT HISTIDINE KINASE"/>
    <property type="match status" value="1"/>
</dbReference>
<proteinExistence type="predicted"/>
<dbReference type="EC" id="2.7.13.3" evidence="3"/>
<keyword evidence="8" id="KW-0812">Transmembrane</keyword>
<keyword evidence="7" id="KW-0902">Two-component regulatory system</keyword>
<gene>
    <name evidence="10" type="ORF">Rhow_007889</name>
</gene>
<sequence>MLLRRTGRVAALQVALALGVVLMLIGAVTFLFDIHVQNGEISGQLSGVVASADDVTDAPPGMALAIRTLSGNVAVSDRAPAATTRLLDGPLGYSDVHDGGADYRALVADRDGTRIVALLDLSPWQNGRQRLLLALAAAEIAGVIGATVVVVMLSRRAIRPLATALSLQRRFVADASHELRAPLTLLHTRAQLAARRADQQDVDEALREHLHGLVADTRALGDVVEDLLLVASLESGVRVPGRERVDPLALCEEVRGGAAAHAASLGIRLDIEAPGQGDAAIIGSRSALRRALIALIDNALAHEKPGGRVLLRVHRDTKSVSVSVTDTGVGLDPHTTEQLFTRFAHGDGHTAGVRHYGIGLALVREIVTAHHGHITVAGAPGHGATFTLTFPAAPP</sequence>
<accession>A0A402CJD0</accession>
<dbReference type="EMBL" id="BHYM01000079">
    <property type="protein sequence ID" value="GCE43659.1"/>
    <property type="molecule type" value="Genomic_DNA"/>
</dbReference>
<dbReference type="Pfam" id="PF02518">
    <property type="entry name" value="HATPase_c"/>
    <property type="match status" value="1"/>
</dbReference>
<dbReference type="CDD" id="cd00082">
    <property type="entry name" value="HisKA"/>
    <property type="match status" value="1"/>
</dbReference>
<feature type="domain" description="Histidine kinase" evidence="9">
    <location>
        <begin position="174"/>
        <end position="394"/>
    </location>
</feature>
<evidence type="ECO:0000256" key="3">
    <source>
        <dbReference type="ARBA" id="ARBA00012438"/>
    </source>
</evidence>
<evidence type="ECO:0000256" key="2">
    <source>
        <dbReference type="ARBA" id="ARBA00004236"/>
    </source>
</evidence>
<keyword evidence="11" id="KW-1185">Reference proteome</keyword>
<dbReference type="InterPro" id="IPR036097">
    <property type="entry name" value="HisK_dim/P_sf"/>
</dbReference>
<dbReference type="GO" id="GO:0000155">
    <property type="term" value="F:phosphorelay sensor kinase activity"/>
    <property type="evidence" value="ECO:0007669"/>
    <property type="project" value="InterPro"/>
</dbReference>
<keyword evidence="8" id="KW-0472">Membrane</keyword>
<evidence type="ECO:0000256" key="5">
    <source>
        <dbReference type="ARBA" id="ARBA00022679"/>
    </source>
</evidence>
<evidence type="ECO:0000259" key="9">
    <source>
        <dbReference type="PROSITE" id="PS50109"/>
    </source>
</evidence>
<keyword evidence="4" id="KW-0597">Phosphoprotein</keyword>
<evidence type="ECO:0000313" key="11">
    <source>
        <dbReference type="Proteomes" id="UP000287519"/>
    </source>
</evidence>
<dbReference type="InterPro" id="IPR003661">
    <property type="entry name" value="HisK_dim/P_dom"/>
</dbReference>
<keyword evidence="6 10" id="KW-0418">Kinase</keyword>
<comment type="caution">
    <text evidence="10">The sequence shown here is derived from an EMBL/GenBank/DDBJ whole genome shotgun (WGS) entry which is preliminary data.</text>
</comment>
<dbReference type="PROSITE" id="PS50109">
    <property type="entry name" value="HIS_KIN"/>
    <property type="match status" value="1"/>
</dbReference>
<name>A0A402CJD0_RHOWR</name>
<evidence type="ECO:0000256" key="6">
    <source>
        <dbReference type="ARBA" id="ARBA00022777"/>
    </source>
</evidence>
<dbReference type="InterPro" id="IPR036890">
    <property type="entry name" value="HATPase_C_sf"/>
</dbReference>
<evidence type="ECO:0000256" key="7">
    <source>
        <dbReference type="ARBA" id="ARBA00023012"/>
    </source>
</evidence>
<evidence type="ECO:0000256" key="8">
    <source>
        <dbReference type="SAM" id="Phobius"/>
    </source>
</evidence>
<dbReference type="Pfam" id="PF00512">
    <property type="entry name" value="HisKA"/>
    <property type="match status" value="1"/>
</dbReference>
<reference evidence="10 11" key="1">
    <citation type="submission" date="2018-11" db="EMBL/GenBank/DDBJ databases">
        <title>Microbial catabolism of amino acid.</title>
        <authorList>
            <person name="Hibi M."/>
            <person name="Ogawa J."/>
        </authorList>
    </citation>
    <scope>NUCLEOTIDE SEQUENCE [LARGE SCALE GENOMIC DNA]</scope>
    <source>
        <strain evidence="10 11">C31-06</strain>
    </source>
</reference>
<evidence type="ECO:0000256" key="4">
    <source>
        <dbReference type="ARBA" id="ARBA00022553"/>
    </source>
</evidence>
<dbReference type="SMART" id="SM00387">
    <property type="entry name" value="HATPase_c"/>
    <property type="match status" value="1"/>
</dbReference>